<dbReference type="EMBL" id="LWGR01000013">
    <property type="protein sequence ID" value="KZM70632.1"/>
    <property type="molecule type" value="Genomic_DNA"/>
</dbReference>
<feature type="transmembrane region" description="Helical" evidence="1">
    <location>
        <begin position="305"/>
        <end position="323"/>
    </location>
</feature>
<organism evidence="2 3">
    <name type="scientific">Nocardia terpenica</name>
    <dbReference type="NCBI Taxonomy" id="455432"/>
    <lineage>
        <taxon>Bacteria</taxon>
        <taxon>Bacillati</taxon>
        <taxon>Actinomycetota</taxon>
        <taxon>Actinomycetes</taxon>
        <taxon>Mycobacteriales</taxon>
        <taxon>Nocardiaceae</taxon>
        <taxon>Nocardia</taxon>
    </lineage>
</organism>
<dbReference type="RefSeq" id="WP_067593930.1">
    <property type="nucleotide sequence ID" value="NZ_JABMCZ010000003.1"/>
</dbReference>
<evidence type="ECO:0000256" key="1">
    <source>
        <dbReference type="SAM" id="Phobius"/>
    </source>
</evidence>
<feature type="transmembrane region" description="Helical" evidence="1">
    <location>
        <begin position="482"/>
        <end position="503"/>
    </location>
</feature>
<accession>A0A164JQK3</accession>
<keyword evidence="1" id="KW-0472">Membrane</keyword>
<keyword evidence="3" id="KW-1185">Reference proteome</keyword>
<reference evidence="2 3" key="1">
    <citation type="submission" date="2016-04" db="EMBL/GenBank/DDBJ databases">
        <authorList>
            <person name="Evans L.H."/>
            <person name="Alamgir A."/>
            <person name="Owens N."/>
            <person name="Weber N.D."/>
            <person name="Virtaneva K."/>
            <person name="Barbian K."/>
            <person name="Babar A."/>
            <person name="Rosenke K."/>
        </authorList>
    </citation>
    <scope>NUCLEOTIDE SEQUENCE [LARGE SCALE GENOMIC DNA]</scope>
    <source>
        <strain evidence="2 3">IFM 0406</strain>
    </source>
</reference>
<dbReference type="Proteomes" id="UP000076512">
    <property type="component" value="Unassembled WGS sequence"/>
</dbReference>
<feature type="transmembrane region" description="Helical" evidence="1">
    <location>
        <begin position="133"/>
        <end position="161"/>
    </location>
</feature>
<feature type="transmembrane region" description="Helical" evidence="1">
    <location>
        <begin position="451"/>
        <end position="476"/>
    </location>
</feature>
<keyword evidence="1" id="KW-0812">Transmembrane</keyword>
<dbReference type="OrthoDB" id="2955510at2"/>
<sequence length="524" mass="54761">MVGVLIRMRWRITLRALSGGGAAVAFALGTMVGVLVAVATAAGMAAAGHAWDLPSAINVAATLYAVWTMGWLFGPILTGSSDETLQPEHFRLLPLSHRQLAIGLLAVSCSGPAAVVNLIAFGGVIALAAQSGVAATIVAIVGTVGQVAFVILLSRVLLAWLGAAMRSRRGRDLGVVLAALVGLSYYPLQLLITYMAPRLQHASRPLELALRIVPSGWVPYAVEAAARGQWWWSIAALAGLAVLSVLLWQAWAVLLRRRLTVPAAGGAAVRVQGAGRLERLVPATALGAVVVKELRTWWRDSRRRAALLPLLLIGILLPVFLSLQKAGGAAPFAALFVVTLAVMASANMYGFDGTAIWHTLLIPGAIRVDVRGRMLAWAVVVGTPALLLALVMPGATGHAALYPWVVSLLPGMLGVGASAAILLSAYTAYPLPPQRGNPFASGNNNPGCARLLVQAVVTVTQLLVSLPAVAILGIGHYLHNPLIEWCALPAGLALGIAATALAARLAEKRVNNHGPELLAEVRPR</sequence>
<feature type="transmembrane region" description="Helical" evidence="1">
    <location>
        <begin position="21"/>
        <end position="47"/>
    </location>
</feature>
<dbReference type="STRING" id="455432.AWN90_39345"/>
<proteinExistence type="predicted"/>
<gene>
    <name evidence="2" type="ORF">AWN90_39345</name>
</gene>
<feature type="transmembrane region" description="Helical" evidence="1">
    <location>
        <begin position="329"/>
        <end position="351"/>
    </location>
</feature>
<evidence type="ECO:0000313" key="2">
    <source>
        <dbReference type="EMBL" id="KZM70632.1"/>
    </source>
</evidence>
<keyword evidence="1" id="KW-1133">Transmembrane helix</keyword>
<feature type="transmembrane region" description="Helical" evidence="1">
    <location>
        <begin position="372"/>
        <end position="392"/>
    </location>
</feature>
<dbReference type="AlphaFoldDB" id="A0A164JQK3"/>
<feature type="transmembrane region" description="Helical" evidence="1">
    <location>
        <begin position="59"/>
        <end position="79"/>
    </location>
</feature>
<comment type="caution">
    <text evidence="2">The sequence shown here is derived from an EMBL/GenBank/DDBJ whole genome shotgun (WGS) entry which is preliminary data.</text>
</comment>
<feature type="transmembrane region" description="Helical" evidence="1">
    <location>
        <begin position="404"/>
        <end position="431"/>
    </location>
</feature>
<evidence type="ECO:0000313" key="3">
    <source>
        <dbReference type="Proteomes" id="UP000076512"/>
    </source>
</evidence>
<feature type="transmembrane region" description="Helical" evidence="1">
    <location>
        <begin position="100"/>
        <end position="127"/>
    </location>
</feature>
<feature type="transmembrane region" description="Helical" evidence="1">
    <location>
        <begin position="230"/>
        <end position="248"/>
    </location>
</feature>
<name>A0A164JQK3_9NOCA</name>
<feature type="transmembrane region" description="Helical" evidence="1">
    <location>
        <begin position="173"/>
        <end position="196"/>
    </location>
</feature>
<protein>
    <submittedName>
        <fullName evidence="2">Uncharacterized protein</fullName>
    </submittedName>
</protein>